<comment type="subcellular location">
    <subcellularLocation>
        <location evidence="1">Membrane</location>
        <topology evidence="1">Multi-pass membrane protein</topology>
    </subcellularLocation>
</comment>
<evidence type="ECO:0000256" key="3">
    <source>
        <dbReference type="ARBA" id="ARBA00022448"/>
    </source>
</evidence>
<evidence type="ECO:0000256" key="4">
    <source>
        <dbReference type="ARBA" id="ARBA00022538"/>
    </source>
</evidence>
<dbReference type="Proteomes" id="UP000287394">
    <property type="component" value="Chromosome"/>
</dbReference>
<gene>
    <name evidence="13" type="ORF">CCAX7_28010</name>
</gene>
<dbReference type="GO" id="GO:0005267">
    <property type="term" value="F:potassium channel activity"/>
    <property type="evidence" value="ECO:0007669"/>
    <property type="project" value="UniProtKB-KW"/>
</dbReference>
<keyword evidence="14" id="KW-1185">Reference proteome</keyword>
<evidence type="ECO:0000256" key="8">
    <source>
        <dbReference type="ARBA" id="ARBA00022989"/>
    </source>
</evidence>
<dbReference type="OrthoDB" id="7626281at2"/>
<keyword evidence="9" id="KW-0406">Ion transport</keyword>
<evidence type="ECO:0000256" key="1">
    <source>
        <dbReference type="ARBA" id="ARBA00004141"/>
    </source>
</evidence>
<evidence type="ECO:0000256" key="2">
    <source>
        <dbReference type="ARBA" id="ARBA00006920"/>
    </source>
</evidence>
<organism evidence="13 14">
    <name type="scientific">Capsulimonas corticalis</name>
    <dbReference type="NCBI Taxonomy" id="2219043"/>
    <lineage>
        <taxon>Bacteria</taxon>
        <taxon>Bacillati</taxon>
        <taxon>Armatimonadota</taxon>
        <taxon>Armatimonadia</taxon>
        <taxon>Capsulimonadales</taxon>
        <taxon>Capsulimonadaceae</taxon>
        <taxon>Capsulimonas</taxon>
    </lineage>
</organism>
<evidence type="ECO:0000313" key="14">
    <source>
        <dbReference type="Proteomes" id="UP000287394"/>
    </source>
</evidence>
<comment type="catalytic activity">
    <reaction evidence="12">
        <text>K(+)(in) = K(+)(out)</text>
        <dbReference type="Rhea" id="RHEA:29463"/>
        <dbReference type="ChEBI" id="CHEBI:29103"/>
    </reaction>
</comment>
<keyword evidence="7" id="KW-0630">Potassium</keyword>
<evidence type="ECO:0000256" key="12">
    <source>
        <dbReference type="ARBA" id="ARBA00034430"/>
    </source>
</evidence>
<evidence type="ECO:0000256" key="9">
    <source>
        <dbReference type="ARBA" id="ARBA00023065"/>
    </source>
</evidence>
<evidence type="ECO:0000256" key="7">
    <source>
        <dbReference type="ARBA" id="ARBA00022958"/>
    </source>
</evidence>
<keyword evidence="8" id="KW-1133">Transmembrane helix</keyword>
<sequence length="214" mass="24235">MRLFDRFQQGKLETGRIEAFSDGVFAIVVTLLVLELKVPEMRDTNNVGELGHRLLDLLPKFLSWMISFIIVCKFWLNHHYLLGLARHATYGMAWLNSLFLMFQSLIPFPTALLGEHPGNPLAVSIFGIVMALNTVLFLILQTYILHNLLKPELTPVNVTNLRWKMVIGPLFYLLGASAACFSTRAAFALYMITPFFFITPLTRAVRKDGADMLS</sequence>
<keyword evidence="5" id="KW-0812">Transmembrane</keyword>
<keyword evidence="6" id="KW-0631">Potassium channel</keyword>
<keyword evidence="3" id="KW-0813">Transport</keyword>
<evidence type="ECO:0000256" key="11">
    <source>
        <dbReference type="ARBA" id="ARBA00023303"/>
    </source>
</evidence>
<dbReference type="PANTHER" id="PTHR31462:SF5">
    <property type="entry name" value="ENDOSOMAL_LYSOSOMAL PROTON CHANNEL TMEM175"/>
    <property type="match status" value="1"/>
</dbReference>
<evidence type="ECO:0000313" key="13">
    <source>
        <dbReference type="EMBL" id="BDI30750.1"/>
    </source>
</evidence>
<dbReference type="EMBL" id="AP025739">
    <property type="protein sequence ID" value="BDI30750.1"/>
    <property type="molecule type" value="Genomic_DNA"/>
</dbReference>
<dbReference type="Pfam" id="PF06736">
    <property type="entry name" value="TMEM175"/>
    <property type="match status" value="1"/>
</dbReference>
<protein>
    <submittedName>
        <fullName evidence="13">Uncharacterized protein</fullName>
    </submittedName>
</protein>
<keyword evidence="4" id="KW-0633">Potassium transport</keyword>
<dbReference type="KEGG" id="ccot:CCAX7_28010"/>
<accession>A0A402CTF4</accession>
<dbReference type="PANTHER" id="PTHR31462">
    <property type="entry name" value="ENDOSOMAL/LYSOSOMAL POTASSIUM CHANNEL TMEM175"/>
    <property type="match status" value="1"/>
</dbReference>
<name>A0A402CTF4_9BACT</name>
<dbReference type="GO" id="GO:0016020">
    <property type="term" value="C:membrane"/>
    <property type="evidence" value="ECO:0007669"/>
    <property type="project" value="UniProtKB-SubCell"/>
</dbReference>
<keyword evidence="10" id="KW-0472">Membrane</keyword>
<proteinExistence type="inferred from homology"/>
<dbReference type="AlphaFoldDB" id="A0A402CTF4"/>
<dbReference type="GO" id="GO:0015252">
    <property type="term" value="F:proton channel activity"/>
    <property type="evidence" value="ECO:0007669"/>
    <property type="project" value="InterPro"/>
</dbReference>
<dbReference type="RefSeq" id="WP_119320654.1">
    <property type="nucleotide sequence ID" value="NZ_AP025739.1"/>
</dbReference>
<evidence type="ECO:0000256" key="10">
    <source>
        <dbReference type="ARBA" id="ARBA00023136"/>
    </source>
</evidence>
<evidence type="ECO:0000256" key="6">
    <source>
        <dbReference type="ARBA" id="ARBA00022826"/>
    </source>
</evidence>
<reference evidence="13 14" key="1">
    <citation type="journal article" date="2019" name="Int. J. Syst. Evol. Microbiol.">
        <title>Capsulimonas corticalis gen. nov., sp. nov., an aerobic capsulated bacterium, of a novel bacterial order, Capsulimonadales ord. nov., of the class Armatimonadia of the phylum Armatimonadetes.</title>
        <authorList>
            <person name="Li J."/>
            <person name="Kudo C."/>
            <person name="Tonouchi A."/>
        </authorList>
    </citation>
    <scope>NUCLEOTIDE SEQUENCE [LARGE SCALE GENOMIC DNA]</scope>
    <source>
        <strain evidence="13 14">AX-7</strain>
    </source>
</reference>
<dbReference type="InterPro" id="IPR010617">
    <property type="entry name" value="TMEM175-like"/>
</dbReference>
<comment type="similarity">
    <text evidence="2">Belongs to the TMEM175 family.</text>
</comment>
<evidence type="ECO:0000256" key="5">
    <source>
        <dbReference type="ARBA" id="ARBA00022692"/>
    </source>
</evidence>
<keyword evidence="11" id="KW-0407">Ion channel</keyword>